<dbReference type="InterPro" id="IPR006026">
    <property type="entry name" value="Peptidase_Metallo"/>
</dbReference>
<dbReference type="Ensembl" id="ENSGACT00000026664.2">
    <property type="protein sequence ID" value="ENSGACP00000026613.2"/>
    <property type="gene ID" value="ENSGACG00000020141.2"/>
</dbReference>
<dbReference type="CDD" id="cd04278">
    <property type="entry name" value="ZnMc_MMP"/>
    <property type="match status" value="1"/>
</dbReference>
<dbReference type="AlphaFoldDB" id="G3Q9P8"/>
<keyword evidence="10 17" id="KW-0862">Zinc</keyword>
<feature type="binding site" evidence="18">
    <location>
        <position position="166"/>
    </location>
    <ligand>
        <name>Ca(2+)</name>
        <dbReference type="ChEBI" id="CHEBI:29108"/>
        <label>3</label>
    </ligand>
</feature>
<dbReference type="SMART" id="SM00120">
    <property type="entry name" value="HX"/>
    <property type="match status" value="4"/>
</dbReference>
<evidence type="ECO:0000256" key="17">
    <source>
        <dbReference type="PIRSR" id="PIRSR001191-2"/>
    </source>
</evidence>
<evidence type="ECO:0000256" key="14">
    <source>
        <dbReference type="ARBA" id="ARBA00023145"/>
    </source>
</evidence>
<dbReference type="InterPro" id="IPR018487">
    <property type="entry name" value="Hemopexin-like_repeat"/>
</dbReference>
<dbReference type="PROSITE" id="PS00546">
    <property type="entry name" value="CYSTEINE_SWITCH"/>
    <property type="match status" value="1"/>
</dbReference>
<keyword evidence="7" id="KW-0732">Signal</keyword>
<evidence type="ECO:0000256" key="16">
    <source>
        <dbReference type="PIRSR" id="PIRSR001191-1"/>
    </source>
</evidence>
<dbReference type="InterPro" id="IPR000585">
    <property type="entry name" value="Hemopexin-like_dom"/>
</dbReference>
<feature type="binding site" evidence="18">
    <location>
        <position position="126"/>
    </location>
    <ligand>
        <name>Ca(2+)</name>
        <dbReference type="ChEBI" id="CHEBI:29108"/>
        <label>2</label>
    </ligand>
</feature>
<evidence type="ECO:0000256" key="3">
    <source>
        <dbReference type="ARBA" id="ARBA00022525"/>
    </source>
</evidence>
<keyword evidence="4" id="KW-0272">Extracellular matrix</keyword>
<keyword evidence="14" id="KW-0865">Zymogen</keyword>
<reference evidence="25 26" key="1">
    <citation type="journal article" date="2021" name="G3 (Bethesda)">
        <title>Improved contiguity of the threespine stickleback genome using long-read sequencing.</title>
        <authorList>
            <person name="Nath S."/>
            <person name="Shaw D.E."/>
            <person name="White M.A."/>
        </authorList>
    </citation>
    <scope>NUCLEOTIDE SEQUENCE [LARGE SCALE GENOMIC DNA]</scope>
    <source>
        <strain evidence="25 26">Lake Benthic</strain>
    </source>
</reference>
<reference evidence="25" key="3">
    <citation type="submission" date="2025-09" db="UniProtKB">
        <authorList>
            <consortium name="Ensembl"/>
        </authorList>
    </citation>
    <scope>IDENTIFICATION</scope>
</reference>
<comment type="similarity">
    <text evidence="2">Belongs to the peptidase M10A family.</text>
</comment>
<keyword evidence="13" id="KW-0177">Collagen degradation</keyword>
<dbReference type="InterPro" id="IPR024079">
    <property type="entry name" value="MetalloPept_cat_dom_sf"/>
</dbReference>
<feature type="binding site" evidence="18">
    <location>
        <position position="205"/>
    </location>
    <ligand>
        <name>Zn(2+)</name>
        <dbReference type="ChEBI" id="CHEBI:29105"/>
        <label>2</label>
        <note>catalytic</note>
    </ligand>
</feature>
<feature type="binding site" description="in inhibited form" evidence="18">
    <location>
        <position position="58"/>
    </location>
    <ligand>
        <name>Zn(2+)</name>
        <dbReference type="ChEBI" id="CHEBI:29105"/>
        <label>2</label>
        <note>catalytic</note>
    </ligand>
</feature>
<dbReference type="GO" id="GO:0008270">
    <property type="term" value="F:zinc ion binding"/>
    <property type="evidence" value="ECO:0007669"/>
    <property type="project" value="InterPro"/>
</dbReference>
<feature type="binding site" evidence="17">
    <location>
        <position position="191"/>
    </location>
    <ligand>
        <name>Zn(2+)</name>
        <dbReference type="ChEBI" id="CHEBI:29105"/>
        <label>2</label>
        <note>catalytic</note>
    </ligand>
</feature>
<feature type="binding site" evidence="18">
    <location>
        <position position="162"/>
    </location>
    <ligand>
        <name>Ca(2+)</name>
        <dbReference type="ChEBI" id="CHEBI:29108"/>
        <label>2</label>
    </ligand>
</feature>
<dbReference type="GO" id="GO:0031012">
    <property type="term" value="C:extracellular matrix"/>
    <property type="evidence" value="ECO:0007669"/>
    <property type="project" value="InterPro"/>
</dbReference>
<evidence type="ECO:0000256" key="12">
    <source>
        <dbReference type="ARBA" id="ARBA00023049"/>
    </source>
</evidence>
<evidence type="ECO:0000256" key="7">
    <source>
        <dbReference type="ARBA" id="ARBA00022729"/>
    </source>
</evidence>
<keyword evidence="11 18" id="KW-0106">Calcium</keyword>
<evidence type="ECO:0000256" key="13">
    <source>
        <dbReference type="ARBA" id="ARBA00023105"/>
    </source>
</evidence>
<dbReference type="GO" id="GO:0004222">
    <property type="term" value="F:metalloendopeptidase activity"/>
    <property type="evidence" value="ECO:0007669"/>
    <property type="project" value="InterPro"/>
</dbReference>
<feature type="binding site" evidence="18">
    <location>
        <position position="151"/>
    </location>
    <ligand>
        <name>Zn(2+)</name>
        <dbReference type="ChEBI" id="CHEBI:29105"/>
        <label>1</label>
    </ligand>
</feature>
<dbReference type="InterPro" id="IPR021190">
    <property type="entry name" value="Pept_M10A"/>
</dbReference>
<comment type="cofactor">
    <cofactor evidence="18">
        <name>Ca(2+)</name>
        <dbReference type="ChEBI" id="CHEBI:29108"/>
    </cofactor>
    <text evidence="18">Can bind about 5 Ca(2+) ions per subunit.</text>
</comment>
<feature type="active site" evidence="16">
    <location>
        <position position="188"/>
    </location>
</feature>
<feature type="short sequence motif" description="Cysteine switch" evidence="21">
    <location>
        <begin position="56"/>
        <end position="65"/>
    </location>
</feature>
<keyword evidence="6 17" id="KW-0479">Metal-binding</keyword>
<feature type="binding site" evidence="18">
    <location>
        <position position="260"/>
    </location>
    <ligand>
        <name>Ca(2+)</name>
        <dbReference type="ChEBI" id="CHEBI:29108"/>
        <label>4</label>
    </ligand>
</feature>
<evidence type="ECO:0000313" key="26">
    <source>
        <dbReference type="Proteomes" id="UP000007635"/>
    </source>
</evidence>
<dbReference type="SUPFAM" id="SSF50923">
    <property type="entry name" value="Hemopexin-like domain"/>
    <property type="match status" value="1"/>
</dbReference>
<feature type="modified residue" description="Phosphotyrosine; by PKDCC" evidence="20">
    <location>
        <position position="335"/>
    </location>
</feature>
<evidence type="ECO:0000256" key="15">
    <source>
        <dbReference type="ARBA" id="ARBA00023157"/>
    </source>
</evidence>
<feature type="binding site" evidence="18">
    <location>
        <position position="92"/>
    </location>
    <ligand>
        <name>Ca(2+)</name>
        <dbReference type="ChEBI" id="CHEBI:29108"/>
        <label>1</label>
    </ligand>
</feature>
<evidence type="ECO:0000256" key="23">
    <source>
        <dbReference type="SAM" id="MobiDB-lite"/>
    </source>
</evidence>
<feature type="binding site" evidence="18">
    <location>
        <position position="136"/>
    </location>
    <ligand>
        <name>Zn(2+)</name>
        <dbReference type="ChEBI" id="CHEBI:29105"/>
        <label>1</label>
    </ligand>
</feature>
<evidence type="ECO:0000256" key="19">
    <source>
        <dbReference type="PIRSR" id="PIRSR621190-3"/>
    </source>
</evidence>
<dbReference type="InterPro" id="IPR021158">
    <property type="entry name" value="Pept_M10A_Zn_BS"/>
</dbReference>
<dbReference type="GO" id="GO:0030574">
    <property type="term" value="P:collagen catabolic process"/>
    <property type="evidence" value="ECO:0007669"/>
    <property type="project" value="UniProtKB-KW"/>
</dbReference>
<feature type="binding site" evidence="18">
    <location>
        <position position="169"/>
    </location>
    <ligand>
        <name>Ca(2+)</name>
        <dbReference type="ChEBI" id="CHEBI:29108"/>
        <label>3</label>
    </ligand>
</feature>
<keyword evidence="3" id="KW-0964">Secreted</keyword>
<dbReference type="InterPro" id="IPR036365">
    <property type="entry name" value="PGBD-like_sf"/>
</dbReference>
<evidence type="ECO:0000256" key="9">
    <source>
        <dbReference type="ARBA" id="ARBA00022801"/>
    </source>
</evidence>
<feature type="binding site" evidence="18">
    <location>
        <position position="304"/>
    </location>
    <ligand>
        <name>Ca(2+)</name>
        <dbReference type="ChEBI" id="CHEBI:29108"/>
        <label>4</label>
    </ligand>
</feature>
<feature type="binding site" evidence="17">
    <location>
        <position position="197"/>
    </location>
    <ligand>
        <name>Zn(2+)</name>
        <dbReference type="ChEBI" id="CHEBI:29105"/>
        <label>2</label>
        <note>catalytic</note>
    </ligand>
</feature>
<dbReference type="Pfam" id="PF00413">
    <property type="entry name" value="Peptidase_M10"/>
    <property type="match status" value="1"/>
</dbReference>
<keyword evidence="26" id="KW-1185">Reference proteome</keyword>
<dbReference type="STRING" id="69293.ENSGACP00000026613"/>
<dbReference type="PROSITE" id="PS51642">
    <property type="entry name" value="HEMOPEXIN_2"/>
    <property type="match status" value="3"/>
</dbReference>
<name>G3Q9P8_GASAC</name>
<feature type="binding site" evidence="18">
    <location>
        <position position="306"/>
    </location>
    <ligand>
        <name>Ca(2+)</name>
        <dbReference type="ChEBI" id="CHEBI:29108"/>
        <label>5</label>
    </ligand>
</feature>
<keyword evidence="15 19" id="KW-1015">Disulfide bond</keyword>
<dbReference type="Bgee" id="ENSGACG00000020141">
    <property type="expression patterns" value="Expressed in embryo and 2 other cell types or tissues"/>
</dbReference>
<feature type="repeat" description="Hemopexin" evidence="22">
    <location>
        <begin position="250"/>
        <end position="299"/>
    </location>
</feature>
<evidence type="ECO:0000256" key="6">
    <source>
        <dbReference type="ARBA" id="ARBA00022723"/>
    </source>
</evidence>
<proteinExistence type="inferred from homology"/>
<comment type="subcellular location">
    <subcellularLocation>
        <location evidence="1">Secreted</location>
        <location evidence="1">Extracellular space</location>
        <location evidence="1">Extracellular matrix</location>
    </subcellularLocation>
</comment>
<evidence type="ECO:0000256" key="5">
    <source>
        <dbReference type="ARBA" id="ARBA00022670"/>
    </source>
</evidence>
<evidence type="ECO:0000256" key="8">
    <source>
        <dbReference type="ARBA" id="ARBA00022737"/>
    </source>
</evidence>
<comment type="cofactor">
    <cofactor evidence="18">
        <name>Zn(2+)</name>
        <dbReference type="ChEBI" id="CHEBI:29105"/>
    </cofactor>
    <text evidence="18">Binds 2 Zn(2+) ions per subunit.</text>
</comment>
<dbReference type="eggNOG" id="KOG1565">
    <property type="taxonomic scope" value="Eukaryota"/>
</dbReference>
<feature type="disulfide bond" evidence="19">
    <location>
        <begin position="253"/>
        <end position="440"/>
    </location>
</feature>
<keyword evidence="5" id="KW-0645">Protease</keyword>
<keyword evidence="12" id="KW-0482">Metalloprotease</keyword>
<feature type="domain" description="Peptidase metallopeptidase" evidence="24">
    <location>
        <begin position="73"/>
        <end position="233"/>
    </location>
</feature>
<dbReference type="FunFam" id="2.110.10.10:FF:000002">
    <property type="entry name" value="Matrix metallopeptidase 3"/>
    <property type="match status" value="1"/>
</dbReference>
<dbReference type="GeneTree" id="ENSGT00940000154907"/>
<organism evidence="25 26">
    <name type="scientific">Gasterosteus aculeatus aculeatus</name>
    <name type="common">three-spined stickleback</name>
    <dbReference type="NCBI Taxonomy" id="481459"/>
    <lineage>
        <taxon>Eukaryota</taxon>
        <taxon>Metazoa</taxon>
        <taxon>Chordata</taxon>
        <taxon>Craniata</taxon>
        <taxon>Vertebrata</taxon>
        <taxon>Euteleostomi</taxon>
        <taxon>Actinopterygii</taxon>
        <taxon>Neopterygii</taxon>
        <taxon>Teleostei</taxon>
        <taxon>Neoteleostei</taxon>
        <taxon>Acanthomorphata</taxon>
        <taxon>Eupercaria</taxon>
        <taxon>Perciformes</taxon>
        <taxon>Cottioidei</taxon>
        <taxon>Gasterosteales</taxon>
        <taxon>Gasterosteidae</taxon>
        <taxon>Gasterosteus</taxon>
    </lineage>
</organism>
<dbReference type="PIRSF" id="PIRSF001191">
    <property type="entry name" value="Peptidase_M10A_matrix"/>
    <property type="match status" value="1"/>
</dbReference>
<dbReference type="InterPro" id="IPR001818">
    <property type="entry name" value="Pept_M10_metallopeptidase"/>
</dbReference>
<evidence type="ECO:0000256" key="22">
    <source>
        <dbReference type="PROSITE-ProRule" id="PRU01011"/>
    </source>
</evidence>
<dbReference type="InterPro" id="IPR036375">
    <property type="entry name" value="Hemopexin-like_dom_sf"/>
</dbReference>
<dbReference type="SMART" id="SM00235">
    <property type="entry name" value="ZnMc"/>
    <property type="match status" value="1"/>
</dbReference>
<feature type="repeat" description="Hemopexin" evidence="22">
    <location>
        <begin position="348"/>
        <end position="396"/>
    </location>
</feature>
<feature type="binding site" evidence="18">
    <location>
        <position position="169"/>
    </location>
    <ligand>
        <name>Ca(2+)</name>
        <dbReference type="ChEBI" id="CHEBI:29108"/>
        <label>1</label>
    </ligand>
</feature>
<feature type="repeat" description="Hemopexin" evidence="22">
    <location>
        <begin position="300"/>
        <end position="346"/>
    </location>
</feature>
<evidence type="ECO:0000256" key="10">
    <source>
        <dbReference type="ARBA" id="ARBA00022833"/>
    </source>
</evidence>
<dbReference type="GO" id="GO:0006508">
    <property type="term" value="P:proteolysis"/>
    <property type="evidence" value="ECO:0007669"/>
    <property type="project" value="UniProtKB-KW"/>
</dbReference>
<dbReference type="PANTHER" id="PTHR10201">
    <property type="entry name" value="MATRIX METALLOPROTEINASE"/>
    <property type="match status" value="1"/>
</dbReference>
<sequence length="443" mass="50320">MKSYLKEFFNLTEETGPTIRRGISPLTKKLTEMQRFFRLQITGTLDTETLAVMKKPRCGVPDSNVAHFSTFGRNPKWEGKSLTFRIENYTPDMSPSEVDESIEKALQVWAKVTPLRFTRIYSGTADIRISFVSGSHGDFYPFDGPGRILAHAFAPGPGMGGDAHFDEDENFTYRSSRGFVLFMVAAHEFGHSLGLDHSEDPSALMYPTYSNKNPDTFVLSQDDVNGIQSLYGPNPDKDPSVDEPQPPTDPDSCDSTMVLDAVTTLRGEMLFFKDSFFWRSYPQSGTAQRSLITNFWPKPLTNIDAAYESQQSDKIFLFKGRRVWAFTGYDLVPGYPKTLTSFGLPKGVRQIDAALYDTESGKTLFFVGSKYFSYDEARKTIDRGFPKRVDQAFPGLTRNVTAAFQYRGFTYIYSGPYMLEYDLRTGRLFRVLRNNYFLRCTNF</sequence>
<dbReference type="SUPFAM" id="SSF55486">
    <property type="entry name" value="Metalloproteases ('zincins'), catalytic domain"/>
    <property type="match status" value="1"/>
</dbReference>
<dbReference type="PANTHER" id="PTHR10201:SF151">
    <property type="entry name" value="INTERSTITIAL COLLAGENASE"/>
    <property type="match status" value="1"/>
</dbReference>
<dbReference type="InParanoid" id="G3Q9P8"/>
<feature type="binding site" evidence="18">
    <location>
        <position position="138"/>
    </location>
    <ligand>
        <name>Zn(2+)</name>
        <dbReference type="ChEBI" id="CHEBI:29105"/>
        <label>1</label>
    </ligand>
</feature>
<dbReference type="Pfam" id="PF00045">
    <property type="entry name" value="Hemopexin"/>
    <property type="match status" value="3"/>
</dbReference>
<dbReference type="MEROPS" id="M10.013"/>
<dbReference type="CDD" id="cd00094">
    <property type="entry name" value="HX"/>
    <property type="match status" value="1"/>
</dbReference>
<evidence type="ECO:0000256" key="11">
    <source>
        <dbReference type="ARBA" id="ARBA00022837"/>
    </source>
</evidence>
<dbReference type="FunFam" id="3.40.390.10:FF:000007">
    <property type="entry name" value="Collagenase 3"/>
    <property type="match status" value="1"/>
</dbReference>
<dbReference type="FunCoup" id="G3Q9P8">
    <property type="interactions" value="2"/>
</dbReference>
<dbReference type="PRINTS" id="PR00138">
    <property type="entry name" value="MATRIXIN"/>
</dbReference>
<protein>
    <recommendedName>
        <fullName evidence="24">Peptidase metallopeptidase domain-containing protein</fullName>
    </recommendedName>
</protein>
<dbReference type="Proteomes" id="UP000007635">
    <property type="component" value="Chromosome VII"/>
</dbReference>
<feature type="binding site" evidence="18">
    <location>
        <position position="143"/>
    </location>
    <ligand>
        <name>Ca(2+)</name>
        <dbReference type="ChEBI" id="CHEBI:29108"/>
        <label>3</label>
    </ligand>
</feature>
<dbReference type="Gene3D" id="2.110.10.10">
    <property type="entry name" value="Hemopexin-like domain"/>
    <property type="match status" value="1"/>
</dbReference>
<evidence type="ECO:0000313" key="25">
    <source>
        <dbReference type="Ensembl" id="ENSGACP00000026613.2"/>
    </source>
</evidence>
<evidence type="ECO:0000256" key="2">
    <source>
        <dbReference type="ARBA" id="ARBA00010370"/>
    </source>
</evidence>
<reference evidence="25" key="2">
    <citation type="submission" date="2025-08" db="UniProtKB">
        <authorList>
            <consortium name="Ensembl"/>
        </authorList>
    </citation>
    <scope>IDENTIFICATION</scope>
</reference>
<accession>G3Q9P8</accession>
<keyword evidence="9" id="KW-0378">Hydrolase</keyword>
<dbReference type="OMA" id="WRCANND"/>
<feature type="binding site" evidence="18">
    <location>
        <position position="144"/>
    </location>
    <ligand>
        <name>Ca(2+)</name>
        <dbReference type="ChEBI" id="CHEBI:29108"/>
        <label>3</label>
    </ligand>
</feature>
<dbReference type="InterPro" id="IPR033739">
    <property type="entry name" value="M10A_MMP"/>
</dbReference>
<keyword evidence="8" id="KW-0677">Repeat</keyword>
<evidence type="ECO:0000256" key="20">
    <source>
        <dbReference type="PIRSR" id="PIRSR621190-4"/>
    </source>
</evidence>
<feature type="binding site" evidence="18">
    <location>
        <position position="160"/>
    </location>
    <ligand>
        <name>Ca(2+)</name>
        <dbReference type="ChEBI" id="CHEBI:29108"/>
        <label>2</label>
    </ligand>
</feature>
<evidence type="ECO:0000256" key="18">
    <source>
        <dbReference type="PIRSR" id="PIRSR621190-2"/>
    </source>
</evidence>
<dbReference type="Gene3D" id="3.40.390.10">
    <property type="entry name" value="Collagenase (Catalytic Domain)"/>
    <property type="match status" value="1"/>
</dbReference>
<dbReference type="SUPFAM" id="SSF47090">
    <property type="entry name" value="PGBD-like"/>
    <property type="match status" value="1"/>
</dbReference>
<evidence type="ECO:0000256" key="1">
    <source>
        <dbReference type="ARBA" id="ARBA00004498"/>
    </source>
</evidence>
<evidence type="ECO:0000256" key="4">
    <source>
        <dbReference type="ARBA" id="ARBA00022530"/>
    </source>
</evidence>
<feature type="region of interest" description="Disordered" evidence="23">
    <location>
        <begin position="228"/>
        <end position="254"/>
    </location>
</feature>
<evidence type="ECO:0000259" key="24">
    <source>
        <dbReference type="SMART" id="SM00235"/>
    </source>
</evidence>
<feature type="binding site" evidence="18">
    <location>
        <position position="164"/>
    </location>
    <ligand>
        <name>Zn(2+)</name>
        <dbReference type="ChEBI" id="CHEBI:29105"/>
        <label>1</label>
    </ligand>
</feature>
<dbReference type="GO" id="GO:0030198">
    <property type="term" value="P:extracellular matrix organization"/>
    <property type="evidence" value="ECO:0007669"/>
    <property type="project" value="TreeGrafter"/>
</dbReference>
<feature type="binding site" evidence="17">
    <location>
        <position position="187"/>
    </location>
    <ligand>
        <name>Zn(2+)</name>
        <dbReference type="ChEBI" id="CHEBI:29105"/>
        <label>2</label>
        <note>catalytic</note>
    </ligand>
</feature>
<evidence type="ECO:0000256" key="21">
    <source>
        <dbReference type="PIRSR" id="PIRSR621190-5"/>
    </source>
</evidence>
<feature type="binding site" evidence="18">
    <location>
        <position position="354"/>
    </location>
    <ligand>
        <name>Ca(2+)</name>
        <dbReference type="ChEBI" id="CHEBI:29108"/>
        <label>5</label>
    </ligand>
</feature>